<proteinExistence type="predicted"/>
<keyword evidence="15" id="KW-1185">Reference proteome</keyword>
<keyword evidence="9" id="KW-0206">Cytoskeleton</keyword>
<dbReference type="InterPro" id="IPR000261">
    <property type="entry name" value="EH_dom"/>
</dbReference>
<keyword evidence="6" id="KW-0967">Endosome</keyword>
<sequence length="336" mass="37016">MTSDERQLYAQVFQQVDIYNLGVITGEAGVKFFDKTGLKPVTLGQIWAIGDVENRGFLTSDCFMIVLRLIGHAQAGREPTTDLAFQPGPRPRFNDSSSPPLGMLQVHHTSSSIQVPDLSPHRIAQYAGLFERLPLQGGIRLSKSEAQMIFKKSDLSDEILDRVWRLADSEGRTTLSRTEFIIAMHLITSIRAGDIKELPSAIPTKLYETAIQGLPASPQPSIDNGSHDDHLNTRSDPWAITPSERVGYDRAYHSIIEGDGPCVTGEVAANFFRGSGLSVDVLWKIWSLADTENRGELSCDEFAIAMHLAVKLRAGENLLPTALPESLVNTSRRGYT</sequence>
<dbReference type="GO" id="GO:0006897">
    <property type="term" value="P:endocytosis"/>
    <property type="evidence" value="ECO:0007669"/>
    <property type="project" value="UniProtKB-KW"/>
</dbReference>
<dbReference type="OrthoDB" id="524326at2759"/>
<evidence type="ECO:0000256" key="10">
    <source>
        <dbReference type="ARBA" id="ARBA00025194"/>
    </source>
</evidence>
<keyword evidence="9" id="KW-0963">Cytoplasm</keyword>
<evidence type="ECO:0000256" key="4">
    <source>
        <dbReference type="ARBA" id="ARBA00011159"/>
    </source>
</evidence>
<keyword evidence="5" id="KW-0254">Endocytosis</keyword>
<dbReference type="Gene3D" id="1.10.238.10">
    <property type="entry name" value="EF-hand"/>
    <property type="match status" value="3"/>
</dbReference>
<feature type="domain" description="EF-hand" evidence="13">
    <location>
        <begin position="277"/>
        <end position="312"/>
    </location>
</feature>
<comment type="function">
    <text evidence="10">Component of the PAN1 actin cytoskeleton-regulatory complex required for the internalization of endosomes during actin-coupled endocytosis. The complex links the site of endocytosis to the cell membrane-associated actin cytoskeleton. Mediates uptake of external molecules and vacuolar degradation of plasma membrane proteins. Plays a role in the proper organization of the cell membrane-associated actin cytoskeleton and promotes its destabilization.</text>
</comment>
<evidence type="ECO:0000256" key="9">
    <source>
        <dbReference type="ARBA" id="ARBA00023212"/>
    </source>
</evidence>
<dbReference type="InterPro" id="IPR002048">
    <property type="entry name" value="EF_hand_dom"/>
</dbReference>
<evidence type="ECO:0000256" key="3">
    <source>
        <dbReference type="ARBA" id="ARBA00004413"/>
    </source>
</evidence>
<evidence type="ECO:0000256" key="6">
    <source>
        <dbReference type="ARBA" id="ARBA00022753"/>
    </source>
</evidence>
<gene>
    <name evidence="14" type="ORF">B0J13DRAFT_435229</name>
</gene>
<evidence type="ECO:0000256" key="2">
    <source>
        <dbReference type="ARBA" id="ARBA00004134"/>
    </source>
</evidence>
<evidence type="ECO:0000256" key="8">
    <source>
        <dbReference type="ARBA" id="ARBA00023203"/>
    </source>
</evidence>
<feature type="domain" description="EH" evidence="12">
    <location>
        <begin position="122"/>
        <end position="213"/>
    </location>
</feature>
<evidence type="ECO:0000259" key="13">
    <source>
        <dbReference type="PROSITE" id="PS50222"/>
    </source>
</evidence>
<dbReference type="AlphaFoldDB" id="A0A9P9FBE0"/>
<dbReference type="EMBL" id="JAGMUU010000003">
    <property type="protein sequence ID" value="KAH7157267.1"/>
    <property type="molecule type" value="Genomic_DNA"/>
</dbReference>
<evidence type="ECO:0000256" key="11">
    <source>
        <dbReference type="SAM" id="MobiDB-lite"/>
    </source>
</evidence>
<comment type="subunit">
    <text evidence="4">Component of the PAN1 actin cytoskeleton-regulatory complex.</text>
</comment>
<dbReference type="Pfam" id="PF12763">
    <property type="entry name" value="EH"/>
    <property type="match status" value="3"/>
</dbReference>
<feature type="region of interest" description="Disordered" evidence="11">
    <location>
        <begin position="217"/>
        <end position="238"/>
    </location>
</feature>
<dbReference type="GO" id="GO:0010008">
    <property type="term" value="C:endosome membrane"/>
    <property type="evidence" value="ECO:0007669"/>
    <property type="project" value="UniProtKB-SubCell"/>
</dbReference>
<evidence type="ECO:0000259" key="12">
    <source>
        <dbReference type="PROSITE" id="PS50031"/>
    </source>
</evidence>
<dbReference type="PANTHER" id="PTHR11216:SF170">
    <property type="entry name" value="DYNAMIN ASSOCIATED PROTEIN 160, ISOFORM D"/>
    <property type="match status" value="1"/>
</dbReference>
<dbReference type="GO" id="GO:0005886">
    <property type="term" value="C:plasma membrane"/>
    <property type="evidence" value="ECO:0007669"/>
    <property type="project" value="UniProtKB-SubCell"/>
</dbReference>
<accession>A0A9P9FBE0</accession>
<dbReference type="InterPro" id="IPR011992">
    <property type="entry name" value="EF-hand-dom_pair"/>
</dbReference>
<evidence type="ECO:0000256" key="5">
    <source>
        <dbReference type="ARBA" id="ARBA00022583"/>
    </source>
</evidence>
<dbReference type="CDD" id="cd00052">
    <property type="entry name" value="EH"/>
    <property type="match status" value="2"/>
</dbReference>
<dbReference type="PROSITE" id="PS50031">
    <property type="entry name" value="EH"/>
    <property type="match status" value="3"/>
</dbReference>
<evidence type="ECO:0000313" key="15">
    <source>
        <dbReference type="Proteomes" id="UP000717696"/>
    </source>
</evidence>
<organism evidence="14 15">
    <name type="scientific">Dactylonectria estremocensis</name>
    <dbReference type="NCBI Taxonomy" id="1079267"/>
    <lineage>
        <taxon>Eukaryota</taxon>
        <taxon>Fungi</taxon>
        <taxon>Dikarya</taxon>
        <taxon>Ascomycota</taxon>
        <taxon>Pezizomycotina</taxon>
        <taxon>Sordariomycetes</taxon>
        <taxon>Hypocreomycetidae</taxon>
        <taxon>Hypocreales</taxon>
        <taxon>Nectriaceae</taxon>
        <taxon>Dactylonectria</taxon>
    </lineage>
</organism>
<evidence type="ECO:0000256" key="1">
    <source>
        <dbReference type="ARBA" id="ARBA00004125"/>
    </source>
</evidence>
<reference evidence="14" key="1">
    <citation type="journal article" date="2021" name="Nat. Commun.">
        <title>Genetic determinants of endophytism in the Arabidopsis root mycobiome.</title>
        <authorList>
            <person name="Mesny F."/>
            <person name="Miyauchi S."/>
            <person name="Thiergart T."/>
            <person name="Pickel B."/>
            <person name="Atanasova L."/>
            <person name="Karlsson M."/>
            <person name="Huettel B."/>
            <person name="Barry K.W."/>
            <person name="Haridas S."/>
            <person name="Chen C."/>
            <person name="Bauer D."/>
            <person name="Andreopoulos W."/>
            <person name="Pangilinan J."/>
            <person name="LaButti K."/>
            <person name="Riley R."/>
            <person name="Lipzen A."/>
            <person name="Clum A."/>
            <person name="Drula E."/>
            <person name="Henrissat B."/>
            <person name="Kohler A."/>
            <person name="Grigoriev I.V."/>
            <person name="Martin F.M."/>
            <person name="Hacquard S."/>
        </authorList>
    </citation>
    <scope>NUCLEOTIDE SEQUENCE</scope>
    <source>
        <strain evidence="14">MPI-CAGE-AT-0021</strain>
    </source>
</reference>
<dbReference type="Proteomes" id="UP000717696">
    <property type="component" value="Unassembled WGS sequence"/>
</dbReference>
<dbReference type="GO" id="GO:0003779">
    <property type="term" value="F:actin binding"/>
    <property type="evidence" value="ECO:0007669"/>
    <property type="project" value="UniProtKB-KW"/>
</dbReference>
<dbReference type="PANTHER" id="PTHR11216">
    <property type="entry name" value="EH DOMAIN"/>
    <property type="match status" value="1"/>
</dbReference>
<dbReference type="PROSITE" id="PS50222">
    <property type="entry name" value="EF_HAND_2"/>
    <property type="match status" value="2"/>
</dbReference>
<comment type="caution">
    <text evidence="14">The sequence shown here is derived from an EMBL/GenBank/DDBJ whole genome shotgun (WGS) entry which is preliminary data.</text>
</comment>
<feature type="domain" description="EF-hand" evidence="13">
    <location>
        <begin position="155"/>
        <end position="190"/>
    </location>
</feature>
<evidence type="ECO:0008006" key="16">
    <source>
        <dbReference type="Google" id="ProtNLM"/>
    </source>
</evidence>
<protein>
    <recommendedName>
        <fullName evidence="16">EH domain-containing protein</fullName>
    </recommendedName>
</protein>
<comment type="subcellular location">
    <subcellularLocation>
        <location evidence="3">Cell membrane</location>
        <topology evidence="3">Peripheral membrane protein</topology>
        <orientation evidence="3">Cytoplasmic side</orientation>
    </subcellularLocation>
    <subcellularLocation>
        <location evidence="2">Cytoplasm</location>
        <location evidence="2">Cytoskeleton</location>
        <location evidence="2">Actin patch</location>
    </subcellularLocation>
    <subcellularLocation>
        <location evidence="1">Endosome membrane</location>
        <topology evidence="1">Peripheral membrane protein</topology>
        <orientation evidence="1">Cytoplasmic side</orientation>
    </subcellularLocation>
</comment>
<keyword evidence="7" id="KW-0175">Coiled coil</keyword>
<feature type="domain" description="EH" evidence="12">
    <location>
        <begin position="244"/>
        <end position="334"/>
    </location>
</feature>
<feature type="domain" description="EH" evidence="12">
    <location>
        <begin position="5"/>
        <end position="79"/>
    </location>
</feature>
<name>A0A9P9FBE0_9HYPO</name>
<keyword evidence="8" id="KW-0009">Actin-binding</keyword>
<dbReference type="GO" id="GO:0005509">
    <property type="term" value="F:calcium ion binding"/>
    <property type="evidence" value="ECO:0007669"/>
    <property type="project" value="InterPro"/>
</dbReference>
<dbReference type="GO" id="GO:0030479">
    <property type="term" value="C:actin cortical patch"/>
    <property type="evidence" value="ECO:0007669"/>
    <property type="project" value="UniProtKB-SubCell"/>
</dbReference>
<evidence type="ECO:0000313" key="14">
    <source>
        <dbReference type="EMBL" id="KAH7157267.1"/>
    </source>
</evidence>
<dbReference type="SUPFAM" id="SSF47473">
    <property type="entry name" value="EF-hand"/>
    <property type="match status" value="3"/>
</dbReference>
<dbReference type="SMART" id="SM00027">
    <property type="entry name" value="EH"/>
    <property type="match status" value="3"/>
</dbReference>
<dbReference type="GO" id="GO:0016197">
    <property type="term" value="P:endosomal transport"/>
    <property type="evidence" value="ECO:0007669"/>
    <property type="project" value="TreeGrafter"/>
</dbReference>
<evidence type="ECO:0000256" key="7">
    <source>
        <dbReference type="ARBA" id="ARBA00023054"/>
    </source>
</evidence>